<dbReference type="RefSeq" id="WP_137097722.1">
    <property type="nucleotide sequence ID" value="NZ_CP039865.1"/>
</dbReference>
<accession>A0A4D7QG12</accession>
<feature type="domain" description="T6SS Phospholipase effector Tle1-like catalytic" evidence="2">
    <location>
        <begin position="3"/>
        <end position="292"/>
    </location>
</feature>
<name>A0A4D7QG12_9HYPH</name>
<keyword evidence="4" id="KW-1185">Reference proteome</keyword>
<feature type="transmembrane region" description="Helical" evidence="1">
    <location>
        <begin position="564"/>
        <end position="584"/>
    </location>
</feature>
<evidence type="ECO:0000256" key="1">
    <source>
        <dbReference type="SAM" id="Phobius"/>
    </source>
</evidence>
<dbReference type="Proteomes" id="UP000298588">
    <property type="component" value="Chromosome"/>
</dbReference>
<evidence type="ECO:0000259" key="2">
    <source>
        <dbReference type="Pfam" id="PF09994"/>
    </source>
</evidence>
<evidence type="ECO:0000313" key="4">
    <source>
        <dbReference type="Proteomes" id="UP000298588"/>
    </source>
</evidence>
<evidence type="ECO:0000313" key="3">
    <source>
        <dbReference type="EMBL" id="QCK84386.1"/>
    </source>
</evidence>
<organism evidence="3 4">
    <name type="scientific">Phreatobacter aquaticus</name>
    <dbReference type="NCBI Taxonomy" id="2570229"/>
    <lineage>
        <taxon>Bacteria</taxon>
        <taxon>Pseudomonadati</taxon>
        <taxon>Pseudomonadota</taxon>
        <taxon>Alphaproteobacteria</taxon>
        <taxon>Hyphomicrobiales</taxon>
        <taxon>Phreatobacteraceae</taxon>
        <taxon>Phreatobacter</taxon>
    </lineage>
</organism>
<dbReference type="OrthoDB" id="4378831at2"/>
<proteinExistence type="predicted"/>
<gene>
    <name evidence="3" type="ORF">E8L99_00525</name>
</gene>
<dbReference type="KEGG" id="paqt:E8L99_00525"/>
<dbReference type="PANTHER" id="PTHR33840:SF1">
    <property type="entry name" value="TLE1 PHOSPHOLIPASE DOMAIN-CONTAINING PROTEIN"/>
    <property type="match status" value="1"/>
</dbReference>
<keyword evidence="1" id="KW-0812">Transmembrane</keyword>
<feature type="transmembrane region" description="Helical" evidence="1">
    <location>
        <begin position="427"/>
        <end position="449"/>
    </location>
</feature>
<reference evidence="3 4" key="1">
    <citation type="submission" date="2019-04" db="EMBL/GenBank/DDBJ databases">
        <title>Phreatobacter aquaticus sp. nov.</title>
        <authorList>
            <person name="Choi A."/>
            <person name="Baek K."/>
        </authorList>
    </citation>
    <scope>NUCLEOTIDE SEQUENCE [LARGE SCALE GENOMIC DNA]</scope>
    <source>
        <strain evidence="3 4">NMCR1094</strain>
    </source>
</reference>
<sequence length="760" mass="84968">MSKRIVLLSDGTGNSSAKVWRTNVWRTFEALDLRGNDQVAIYDDGVGTSAFKPLAVLGGAFGYGLKRNVLDLYKFACRNYSGPEDEIFAFGFSRGAFTIRIVNGLILNQGLVKADSESELERLARAAYRAYRAEKFHTVTGIESLFRGIRDIGLRLLHRSKPTYSKTRNRQVENIRFLGLWDTVAAYGLPIDEMTQGVSKWLWPLALPDHDLSSRVQRACHALSLDDERTTFHPVLWNERNEAPVQPDGEGRLLTKNERISQVWFAGVHSNVGGGYPEDSLAHLPFYWILKEAEACGLVFKTAPGAEPDSVLMAETARDKDGRIYDSRSGLGGYYRYGPRRLEHLCNDTRPGTKGSDVFIPLPKVHESVLRRITNKAQAYGPLGLPATYAVVNDKGEILPPQANPYEKPVEARVRVARTEGIWNLVWWRRVVYFATVAATLMLLIYPLLAARPRSDEYSNVLRWVSDLIRIVGAFLPSFADTWVNGYARSPGQFLISAGLVVVLLLIGSALASAIASRMVGIWTDGRTTPKPLGWLDRLVMNLRTARLYQATLRVLKFRVAPGLFAALFLYLAIALVNHVVFIWQDTAGLTCSSTPAPPQRVLNVGESQVFTFETRSLCQASGVFLQRGRRYVVTIKEKDLWLDGGIPTGVDGLHTLDAPTWWQGAALMLGTPLRRVWIRPWMRLVGRYGETGGEEAFYDPDPDLPATINERTLEVPIVPKLNGELFFYVNDAVIAIPGLYDLFYRNNSGTAEITIKRTR</sequence>
<dbReference type="Pfam" id="PF09994">
    <property type="entry name" value="T6SS_Tle1-like_cat"/>
    <property type="match status" value="1"/>
</dbReference>
<dbReference type="AlphaFoldDB" id="A0A4D7QG12"/>
<dbReference type="InterPro" id="IPR018712">
    <property type="entry name" value="Tle1-like_cat"/>
</dbReference>
<protein>
    <submittedName>
        <fullName evidence="3">DUF2235 domain-containing protein</fullName>
    </submittedName>
</protein>
<feature type="transmembrane region" description="Helical" evidence="1">
    <location>
        <begin position="492"/>
        <end position="517"/>
    </location>
</feature>
<keyword evidence="1" id="KW-1133">Transmembrane helix</keyword>
<dbReference type="EMBL" id="CP039865">
    <property type="protein sequence ID" value="QCK84386.1"/>
    <property type="molecule type" value="Genomic_DNA"/>
</dbReference>
<dbReference type="PANTHER" id="PTHR33840">
    <property type="match status" value="1"/>
</dbReference>
<keyword evidence="1" id="KW-0472">Membrane</keyword>